<feature type="domain" description="GerMN" evidence="3">
    <location>
        <begin position="165"/>
        <end position="255"/>
    </location>
</feature>
<feature type="region of interest" description="Disordered" evidence="1">
    <location>
        <begin position="91"/>
        <end position="136"/>
    </location>
</feature>
<evidence type="ECO:0000313" key="4">
    <source>
        <dbReference type="EMBL" id="GAA2123318.1"/>
    </source>
</evidence>
<keyword evidence="2" id="KW-0472">Membrane</keyword>
<dbReference type="RefSeq" id="WP_344303458.1">
    <property type="nucleotide sequence ID" value="NZ_BAAAQQ010000011.1"/>
</dbReference>
<proteinExistence type="predicted"/>
<organism evidence="4 5">
    <name type="scientific">Nocardioides bigeumensis</name>
    <dbReference type="NCBI Taxonomy" id="433657"/>
    <lineage>
        <taxon>Bacteria</taxon>
        <taxon>Bacillati</taxon>
        <taxon>Actinomycetota</taxon>
        <taxon>Actinomycetes</taxon>
        <taxon>Propionibacteriales</taxon>
        <taxon>Nocardioidaceae</taxon>
        <taxon>Nocardioides</taxon>
    </lineage>
</organism>
<keyword evidence="2" id="KW-1133">Transmembrane helix</keyword>
<evidence type="ECO:0000313" key="5">
    <source>
        <dbReference type="Proteomes" id="UP001500575"/>
    </source>
</evidence>
<protein>
    <recommendedName>
        <fullName evidence="3">GerMN domain-containing protein</fullName>
    </recommendedName>
</protein>
<sequence>MTDDPTADARLRRLLNDAVSDVEPRDALQEIRADIRDTSGTQRSSHLIPLTKETTMASARQSNGSWTYALSGALLAAAVIAAVFLLVGNPLSDPDDTDTPVAGDTGNGRDKPDKPGKNDPSPAPTQDPSTEAGSEEVGAVYYVGITPGGPKLYREFQSANGADDLARALTLLQRNPLDPDYMPTWPEGSLADASYDGDVIRVSITDPEYRSIPQGLDQPIAQAAVESVIYTLQGAVQDRAPVQFMLDGNPVDQVFGVPTSEPLANGGVLETLNHVSITEPVQASTHSGELTISGVGNSFEANLTWKLVSSDGETVRDGFATAEGWMEEKLFPWEATVDLSGLEPGSYTLLVQTDDPSGGAEGNGPDVDTKDFRVE</sequence>
<feature type="region of interest" description="Disordered" evidence="1">
    <location>
        <begin position="352"/>
        <end position="375"/>
    </location>
</feature>
<dbReference type="SMART" id="SM00909">
    <property type="entry name" value="Germane"/>
    <property type="match status" value="1"/>
</dbReference>
<evidence type="ECO:0000259" key="3">
    <source>
        <dbReference type="SMART" id="SM00909"/>
    </source>
</evidence>
<dbReference type="Pfam" id="PF10646">
    <property type="entry name" value="Germane"/>
    <property type="match status" value="1"/>
</dbReference>
<reference evidence="5" key="1">
    <citation type="journal article" date="2019" name="Int. J. Syst. Evol. Microbiol.">
        <title>The Global Catalogue of Microorganisms (GCM) 10K type strain sequencing project: providing services to taxonomists for standard genome sequencing and annotation.</title>
        <authorList>
            <consortium name="The Broad Institute Genomics Platform"/>
            <consortium name="The Broad Institute Genome Sequencing Center for Infectious Disease"/>
            <person name="Wu L."/>
            <person name="Ma J."/>
        </authorList>
    </citation>
    <scope>NUCLEOTIDE SEQUENCE [LARGE SCALE GENOMIC DNA]</scope>
    <source>
        <strain evidence="5">JCM 16021</strain>
    </source>
</reference>
<evidence type="ECO:0000256" key="2">
    <source>
        <dbReference type="SAM" id="Phobius"/>
    </source>
</evidence>
<dbReference type="Proteomes" id="UP001500575">
    <property type="component" value="Unassembled WGS sequence"/>
</dbReference>
<feature type="compositionally biased region" description="Basic and acidic residues" evidence="1">
    <location>
        <begin position="107"/>
        <end position="117"/>
    </location>
</feature>
<dbReference type="Pfam" id="PF10648">
    <property type="entry name" value="Gmad2"/>
    <property type="match status" value="1"/>
</dbReference>
<keyword evidence="2" id="KW-0812">Transmembrane</keyword>
<feature type="transmembrane region" description="Helical" evidence="2">
    <location>
        <begin position="66"/>
        <end position="87"/>
    </location>
</feature>
<dbReference type="InterPro" id="IPR019606">
    <property type="entry name" value="GerMN"/>
</dbReference>
<dbReference type="InterPro" id="IPR018911">
    <property type="entry name" value="Gmad2_Ig-like_dom"/>
</dbReference>
<comment type="caution">
    <text evidence="4">The sequence shown here is derived from an EMBL/GenBank/DDBJ whole genome shotgun (WGS) entry which is preliminary data.</text>
</comment>
<name>A0ABP5K180_9ACTN</name>
<gene>
    <name evidence="4" type="ORF">GCM10009843_18950</name>
</gene>
<keyword evidence="5" id="KW-1185">Reference proteome</keyword>
<evidence type="ECO:0000256" key="1">
    <source>
        <dbReference type="SAM" id="MobiDB-lite"/>
    </source>
</evidence>
<accession>A0ABP5K180</accession>
<dbReference type="EMBL" id="BAAAQQ010000011">
    <property type="protein sequence ID" value="GAA2123318.1"/>
    <property type="molecule type" value="Genomic_DNA"/>
</dbReference>